<accession>A0A9K3DRB3</accession>
<dbReference type="Gramene" id="mRNA:HanXRQr2_Chr16g0736111">
    <property type="protein sequence ID" value="CDS:HanXRQr2_Chr16g0736111.1"/>
    <property type="gene ID" value="HanXRQr2_Chr16g0736111"/>
</dbReference>
<evidence type="ECO:0000313" key="1">
    <source>
        <dbReference type="EMBL" id="KAF5759017.1"/>
    </source>
</evidence>
<sequence>MDEIWKVNVKVPPLEVNSMLEYVMIQKRLIHFQYQQDKKKTLYILCTNVTK</sequence>
<keyword evidence="2" id="KW-1185">Reference proteome</keyword>
<dbReference type="AlphaFoldDB" id="A0A9K3DRB3"/>
<evidence type="ECO:0000313" key="2">
    <source>
        <dbReference type="Proteomes" id="UP000215914"/>
    </source>
</evidence>
<reference evidence="1" key="2">
    <citation type="submission" date="2020-06" db="EMBL/GenBank/DDBJ databases">
        <title>Helianthus annuus Genome sequencing and assembly Release 2.</title>
        <authorList>
            <person name="Gouzy J."/>
            <person name="Langlade N."/>
            <person name="Munos S."/>
        </authorList>
    </citation>
    <scope>NUCLEOTIDE SEQUENCE</scope>
    <source>
        <tissue evidence="1">Leaves</tissue>
    </source>
</reference>
<protein>
    <submittedName>
        <fullName evidence="1">Uncharacterized protein</fullName>
    </submittedName>
</protein>
<name>A0A9K3DRB3_HELAN</name>
<dbReference type="EMBL" id="MNCJ02000331">
    <property type="protein sequence ID" value="KAF5759017.1"/>
    <property type="molecule type" value="Genomic_DNA"/>
</dbReference>
<gene>
    <name evidence="1" type="ORF">HanXRQr2_Chr16g0736111</name>
</gene>
<proteinExistence type="predicted"/>
<organism evidence="1 2">
    <name type="scientific">Helianthus annuus</name>
    <name type="common">Common sunflower</name>
    <dbReference type="NCBI Taxonomy" id="4232"/>
    <lineage>
        <taxon>Eukaryota</taxon>
        <taxon>Viridiplantae</taxon>
        <taxon>Streptophyta</taxon>
        <taxon>Embryophyta</taxon>
        <taxon>Tracheophyta</taxon>
        <taxon>Spermatophyta</taxon>
        <taxon>Magnoliopsida</taxon>
        <taxon>eudicotyledons</taxon>
        <taxon>Gunneridae</taxon>
        <taxon>Pentapetalae</taxon>
        <taxon>asterids</taxon>
        <taxon>campanulids</taxon>
        <taxon>Asterales</taxon>
        <taxon>Asteraceae</taxon>
        <taxon>Asteroideae</taxon>
        <taxon>Heliantheae alliance</taxon>
        <taxon>Heliantheae</taxon>
        <taxon>Helianthus</taxon>
    </lineage>
</organism>
<reference evidence="1" key="1">
    <citation type="journal article" date="2017" name="Nature">
        <title>The sunflower genome provides insights into oil metabolism, flowering and Asterid evolution.</title>
        <authorList>
            <person name="Badouin H."/>
            <person name="Gouzy J."/>
            <person name="Grassa C.J."/>
            <person name="Murat F."/>
            <person name="Staton S.E."/>
            <person name="Cottret L."/>
            <person name="Lelandais-Briere C."/>
            <person name="Owens G.L."/>
            <person name="Carrere S."/>
            <person name="Mayjonade B."/>
            <person name="Legrand L."/>
            <person name="Gill N."/>
            <person name="Kane N.C."/>
            <person name="Bowers J.E."/>
            <person name="Hubner S."/>
            <person name="Bellec A."/>
            <person name="Berard A."/>
            <person name="Berges H."/>
            <person name="Blanchet N."/>
            <person name="Boniface M.C."/>
            <person name="Brunel D."/>
            <person name="Catrice O."/>
            <person name="Chaidir N."/>
            <person name="Claudel C."/>
            <person name="Donnadieu C."/>
            <person name="Faraut T."/>
            <person name="Fievet G."/>
            <person name="Helmstetter N."/>
            <person name="King M."/>
            <person name="Knapp S.J."/>
            <person name="Lai Z."/>
            <person name="Le Paslier M.C."/>
            <person name="Lippi Y."/>
            <person name="Lorenzon L."/>
            <person name="Mandel J.R."/>
            <person name="Marage G."/>
            <person name="Marchand G."/>
            <person name="Marquand E."/>
            <person name="Bret-Mestries E."/>
            <person name="Morien E."/>
            <person name="Nambeesan S."/>
            <person name="Nguyen T."/>
            <person name="Pegot-Espagnet P."/>
            <person name="Pouilly N."/>
            <person name="Raftis F."/>
            <person name="Sallet E."/>
            <person name="Schiex T."/>
            <person name="Thomas J."/>
            <person name="Vandecasteele C."/>
            <person name="Vares D."/>
            <person name="Vear F."/>
            <person name="Vautrin S."/>
            <person name="Crespi M."/>
            <person name="Mangin B."/>
            <person name="Burke J.M."/>
            <person name="Salse J."/>
            <person name="Munos S."/>
            <person name="Vincourt P."/>
            <person name="Rieseberg L.H."/>
            <person name="Langlade N.B."/>
        </authorList>
    </citation>
    <scope>NUCLEOTIDE SEQUENCE</scope>
    <source>
        <tissue evidence="1">Leaves</tissue>
    </source>
</reference>
<dbReference type="Proteomes" id="UP000215914">
    <property type="component" value="Unassembled WGS sequence"/>
</dbReference>
<comment type="caution">
    <text evidence="1">The sequence shown here is derived from an EMBL/GenBank/DDBJ whole genome shotgun (WGS) entry which is preliminary data.</text>
</comment>